<name>A0A0J9UZ74_FUSO4</name>
<protein>
    <submittedName>
        <fullName evidence="3">Uncharacterized protein</fullName>
    </submittedName>
</protein>
<evidence type="ECO:0000313" key="4">
    <source>
        <dbReference type="Proteomes" id="UP000009097"/>
    </source>
</evidence>
<dbReference type="OrthoDB" id="5278722at2759"/>
<evidence type="ECO:0000256" key="1">
    <source>
        <dbReference type="SAM" id="MobiDB-lite"/>
    </source>
</evidence>
<dbReference type="EMBL" id="DS231702">
    <property type="protein sequence ID" value="KNB04425.1"/>
    <property type="molecule type" value="Genomic_DNA"/>
</dbReference>
<evidence type="ECO:0000313" key="3">
    <source>
        <dbReference type="EMBL" id="KNB04425.1"/>
    </source>
</evidence>
<dbReference type="GeneID" id="28959997"/>
<dbReference type="VEuPathDB" id="FungiDB:FOXG_19291"/>
<feature type="compositionally biased region" description="Basic residues" evidence="1">
    <location>
        <begin position="329"/>
        <end position="338"/>
    </location>
</feature>
<proteinExistence type="predicted"/>
<dbReference type="Proteomes" id="UP000009097">
    <property type="component" value="Unassembled WGS sequence"/>
</dbReference>
<feature type="region of interest" description="Disordered" evidence="1">
    <location>
        <begin position="326"/>
        <end position="376"/>
    </location>
</feature>
<dbReference type="AlphaFoldDB" id="A0A0J9UZ74"/>
<keyword evidence="2" id="KW-0812">Transmembrane</keyword>
<organism evidence="3 4">
    <name type="scientific">Fusarium oxysporum f. sp. lycopersici (strain 4287 / CBS 123668 / FGSC 9935 / NRRL 34936)</name>
    <name type="common">Fusarium vascular wilt of tomato</name>
    <dbReference type="NCBI Taxonomy" id="426428"/>
    <lineage>
        <taxon>Eukaryota</taxon>
        <taxon>Fungi</taxon>
        <taxon>Dikarya</taxon>
        <taxon>Ascomycota</taxon>
        <taxon>Pezizomycotina</taxon>
        <taxon>Sordariomycetes</taxon>
        <taxon>Hypocreomycetidae</taxon>
        <taxon>Hypocreales</taxon>
        <taxon>Nectriaceae</taxon>
        <taxon>Fusarium</taxon>
        <taxon>Fusarium oxysporum species complex</taxon>
    </lineage>
</organism>
<dbReference type="KEGG" id="fox:FOXG_19291"/>
<feature type="compositionally biased region" description="Basic and acidic residues" evidence="1">
    <location>
        <begin position="358"/>
        <end position="373"/>
    </location>
</feature>
<keyword evidence="2" id="KW-0472">Membrane</keyword>
<accession>A0A0J9UZ74</accession>
<dbReference type="RefSeq" id="XP_018242470.1">
    <property type="nucleotide sequence ID" value="XM_018399497.1"/>
</dbReference>
<keyword evidence="2" id="KW-1133">Transmembrane helix</keyword>
<sequence>MNRFCGRNFIPIRAPFIWRGVHKVILHIAAILLMSWLIFRLLGNILSDKQIRDENGAIYHWGQYEPEYKRNLRIVVFGSPDVYGNIRDFSSKRKPWTEELCHKLKCTTYLSFVPQDQPSRGVVSNDLYDKGVQDLLNITKHTDVEEKPALDFNYIAKHYPTPFEVPDLASQVNHFLTTPAQKHISHATIWIFGFGTWEIWNMAAMPRTTSKDIITSMVRSIIDQAEILYEKSLDQKIITGSDSWRESNGPLTEESTASNTLKEVTRSKAGCFLLLVPTLFDISLTPGWQGRLKPPMPNSLAEQTRNAAELTDFWNQEIGSAVAEWNQRTTKKPKRIGSKHFQTPNKGKKTDITGSIQRSKDAKDPASKEHQDESIFQNLSPRRSGLVIEVGRAVLDAMAEIEIQHAKDLDSTGQEKLAQNGSMLYSEVWTPCIQGDITGLTVDMGKMKANCDVENKHLFYDSFTINYLASRNVIDSILQDVEGQLLNLSMKGK</sequence>
<reference evidence="3" key="1">
    <citation type="submission" date="2007-04" db="EMBL/GenBank/DDBJ databases">
        <authorList>
            <consortium name="The Broad Institute Genome Sequencing Platform"/>
            <person name="Birren B."/>
            <person name="Lander E."/>
            <person name="Galagan J."/>
            <person name="Nusbaum C."/>
            <person name="Devon K."/>
            <person name="Ma L.-J."/>
            <person name="Jaffe D."/>
            <person name="Butler J."/>
            <person name="Alvarez P."/>
            <person name="Gnerre S."/>
            <person name="Grabherr M."/>
            <person name="Kleber M."/>
            <person name="Mauceli E."/>
            <person name="Brockman W."/>
            <person name="MacCallum I.A."/>
            <person name="Young S."/>
            <person name="LaButti K."/>
            <person name="DeCaprio D."/>
            <person name="Crawford M."/>
            <person name="Koehrsen M."/>
            <person name="Engels R."/>
            <person name="Montgomery P."/>
            <person name="Pearson M."/>
            <person name="Howarth C."/>
            <person name="Larson L."/>
            <person name="White J."/>
            <person name="O'Leary S."/>
            <person name="Kodira C."/>
            <person name="Zeng Q."/>
            <person name="Yandava C."/>
            <person name="Alvarado L."/>
            <person name="Kistler C."/>
            <person name="Shim W.-B."/>
            <person name="Kang S."/>
            <person name="Woloshuk C."/>
        </authorList>
    </citation>
    <scope>NUCLEOTIDE SEQUENCE</scope>
    <source>
        <strain evidence="3">4287</strain>
    </source>
</reference>
<reference evidence="3" key="2">
    <citation type="journal article" date="2010" name="Nature">
        <title>Comparative genomics reveals mobile pathogenicity chromosomes in Fusarium.</title>
        <authorList>
            <person name="Ma L.J."/>
            <person name="van der Does H.C."/>
            <person name="Borkovich K.A."/>
            <person name="Coleman J.J."/>
            <person name="Daboussi M.J."/>
            <person name="Di Pietro A."/>
            <person name="Dufresne M."/>
            <person name="Freitag M."/>
            <person name="Grabherr M."/>
            <person name="Henrissat B."/>
            <person name="Houterman P.M."/>
            <person name="Kang S."/>
            <person name="Shim W.B."/>
            <person name="Woloshuk C."/>
            <person name="Xie X."/>
            <person name="Xu J.R."/>
            <person name="Antoniw J."/>
            <person name="Baker S.E."/>
            <person name="Bluhm B.H."/>
            <person name="Breakspear A."/>
            <person name="Brown D.W."/>
            <person name="Butchko R.A."/>
            <person name="Chapman S."/>
            <person name="Coulson R."/>
            <person name="Coutinho P.M."/>
            <person name="Danchin E.G."/>
            <person name="Diener A."/>
            <person name="Gale L.R."/>
            <person name="Gardiner D.M."/>
            <person name="Goff S."/>
            <person name="Hammond-Kosack K.E."/>
            <person name="Hilburn K."/>
            <person name="Hua-Van A."/>
            <person name="Jonkers W."/>
            <person name="Kazan K."/>
            <person name="Kodira C.D."/>
            <person name="Koehrsen M."/>
            <person name="Kumar L."/>
            <person name="Lee Y.H."/>
            <person name="Li L."/>
            <person name="Manners J.M."/>
            <person name="Miranda-Saavedra D."/>
            <person name="Mukherjee M."/>
            <person name="Park G."/>
            <person name="Park J."/>
            <person name="Park S.Y."/>
            <person name="Proctor R.H."/>
            <person name="Regev A."/>
            <person name="Ruiz-Roldan M.C."/>
            <person name="Sain D."/>
            <person name="Sakthikumar S."/>
            <person name="Sykes S."/>
            <person name="Schwartz D.C."/>
            <person name="Turgeon B.G."/>
            <person name="Wapinski I."/>
            <person name="Yoder O."/>
            <person name="Young S."/>
            <person name="Zeng Q."/>
            <person name="Zhou S."/>
            <person name="Galagan J."/>
            <person name="Cuomo C.A."/>
            <person name="Kistler H.C."/>
            <person name="Rep M."/>
        </authorList>
    </citation>
    <scope>NUCLEOTIDE SEQUENCE [LARGE SCALE GENOMIC DNA]</scope>
    <source>
        <strain evidence="3">4287</strain>
    </source>
</reference>
<gene>
    <name evidence="3" type="ORF">FOXG_19291</name>
</gene>
<feature type="transmembrane region" description="Helical" evidence="2">
    <location>
        <begin position="24"/>
        <end position="42"/>
    </location>
</feature>
<evidence type="ECO:0000256" key="2">
    <source>
        <dbReference type="SAM" id="Phobius"/>
    </source>
</evidence>